<evidence type="ECO:0000313" key="2">
    <source>
        <dbReference type="EMBL" id="CAL8147081.1"/>
    </source>
</evidence>
<evidence type="ECO:0000313" key="3">
    <source>
        <dbReference type="Proteomes" id="UP001642540"/>
    </source>
</evidence>
<keyword evidence="3" id="KW-1185">Reference proteome</keyword>
<sequence length="141" mass="16346">MRLKITFILMCLETLLFCCTAVPLEFNTDENERISDILSSSEEGFYDDYPDADQDFGLDFTPDYGLTTDEHKDNSLEDFINEIDEEVEQIFDETELLHHSMEEETNFLDIIAQKVAGLHPNSYIERYDSKALNILILTPIH</sequence>
<accession>A0ABP1S969</accession>
<protein>
    <submittedName>
        <fullName evidence="2">Uncharacterized protein</fullName>
    </submittedName>
</protein>
<name>A0ABP1S969_9HEXA</name>
<feature type="signal peptide" evidence="1">
    <location>
        <begin position="1"/>
        <end position="21"/>
    </location>
</feature>
<gene>
    <name evidence="2" type="ORF">ODALV1_LOCUS31029</name>
</gene>
<feature type="chain" id="PRO_5045392243" evidence="1">
    <location>
        <begin position="22"/>
        <end position="141"/>
    </location>
</feature>
<organism evidence="2 3">
    <name type="scientific">Orchesella dallaii</name>
    <dbReference type="NCBI Taxonomy" id="48710"/>
    <lineage>
        <taxon>Eukaryota</taxon>
        <taxon>Metazoa</taxon>
        <taxon>Ecdysozoa</taxon>
        <taxon>Arthropoda</taxon>
        <taxon>Hexapoda</taxon>
        <taxon>Collembola</taxon>
        <taxon>Entomobryomorpha</taxon>
        <taxon>Entomobryoidea</taxon>
        <taxon>Orchesellidae</taxon>
        <taxon>Orchesellinae</taxon>
        <taxon>Orchesella</taxon>
    </lineage>
</organism>
<evidence type="ECO:0000256" key="1">
    <source>
        <dbReference type="SAM" id="SignalP"/>
    </source>
</evidence>
<dbReference type="Proteomes" id="UP001642540">
    <property type="component" value="Unassembled WGS sequence"/>
</dbReference>
<reference evidence="2 3" key="1">
    <citation type="submission" date="2024-08" db="EMBL/GenBank/DDBJ databases">
        <authorList>
            <person name="Cucini C."/>
            <person name="Frati F."/>
        </authorList>
    </citation>
    <scope>NUCLEOTIDE SEQUENCE [LARGE SCALE GENOMIC DNA]</scope>
</reference>
<dbReference type="EMBL" id="CAXLJM020000164">
    <property type="protein sequence ID" value="CAL8147081.1"/>
    <property type="molecule type" value="Genomic_DNA"/>
</dbReference>
<comment type="caution">
    <text evidence="2">The sequence shown here is derived from an EMBL/GenBank/DDBJ whole genome shotgun (WGS) entry which is preliminary data.</text>
</comment>
<proteinExistence type="predicted"/>
<keyword evidence="1" id="KW-0732">Signal</keyword>